<name>A0A9N8J025_9FLAO</name>
<dbReference type="PANTHER" id="PTHR47566:SF1">
    <property type="entry name" value="PROTEIN NUD1"/>
    <property type="match status" value="1"/>
</dbReference>
<evidence type="ECO:0000313" key="6">
    <source>
        <dbReference type="EMBL" id="CAC9973750.1"/>
    </source>
</evidence>
<protein>
    <recommendedName>
        <fullName evidence="5">Secretion system C-terminal sorting domain-containing protein</fullName>
    </recommendedName>
</protein>
<dbReference type="InterPro" id="IPR032675">
    <property type="entry name" value="LRR_dom_sf"/>
</dbReference>
<evidence type="ECO:0000256" key="1">
    <source>
        <dbReference type="ARBA" id="ARBA00022614"/>
    </source>
</evidence>
<dbReference type="SUPFAM" id="SSF52075">
    <property type="entry name" value="Outer arm dynein light chain 1"/>
    <property type="match status" value="1"/>
</dbReference>
<feature type="signal peptide" evidence="4">
    <location>
        <begin position="1"/>
        <end position="20"/>
    </location>
</feature>
<accession>A0A9N8J025</accession>
<evidence type="ECO:0000256" key="2">
    <source>
        <dbReference type="ARBA" id="ARBA00022729"/>
    </source>
</evidence>
<evidence type="ECO:0000256" key="4">
    <source>
        <dbReference type="SAM" id="SignalP"/>
    </source>
</evidence>
<dbReference type="Proteomes" id="UP000533639">
    <property type="component" value="Unassembled WGS sequence"/>
</dbReference>
<dbReference type="NCBIfam" id="TIGR04183">
    <property type="entry name" value="Por_Secre_tail"/>
    <property type="match status" value="1"/>
</dbReference>
<keyword evidence="1" id="KW-0433">Leucine-rich repeat</keyword>
<reference evidence="6 7" key="1">
    <citation type="submission" date="2020-06" db="EMBL/GenBank/DDBJ databases">
        <authorList>
            <person name="Criscuolo A."/>
        </authorList>
    </citation>
    <scope>NUCLEOTIDE SEQUENCE [LARGE SCALE GENOMIC DNA]</scope>
    <source>
        <strain evidence="6">PXU-55</strain>
    </source>
</reference>
<organism evidence="6 7">
    <name type="scientific">Flavobacterium panici</name>
    <dbReference type="NCBI Taxonomy" id="2654843"/>
    <lineage>
        <taxon>Bacteria</taxon>
        <taxon>Pseudomonadati</taxon>
        <taxon>Bacteroidota</taxon>
        <taxon>Flavobacteriia</taxon>
        <taxon>Flavobacteriales</taxon>
        <taxon>Flavobacteriaceae</taxon>
        <taxon>Flavobacterium</taxon>
    </lineage>
</organism>
<evidence type="ECO:0000256" key="3">
    <source>
        <dbReference type="ARBA" id="ARBA00022737"/>
    </source>
</evidence>
<dbReference type="InterPro" id="IPR001611">
    <property type="entry name" value="Leu-rich_rpt"/>
</dbReference>
<dbReference type="GO" id="GO:0035591">
    <property type="term" value="F:signaling adaptor activity"/>
    <property type="evidence" value="ECO:0007669"/>
    <property type="project" value="TreeGrafter"/>
</dbReference>
<dbReference type="InterPro" id="IPR052574">
    <property type="entry name" value="CDIRP"/>
</dbReference>
<sequence>MKTKLLLLFFLINFSIYAQYTSIPDINFEKKLIASGIDSGVIDGRVLTSKISKLTVLDVGGSSINDLTGIQDFVSLEKLICSDNYITTLDITKLTALTFLGLSNNKLTTIDLSKNIKLDLLDIQRNELVSLDVTNNTALKTFYCGFNKLASIDISKNVLLIDFYSTFNPITTLDVRNNTKLKSLSCSNGALTVLDLSKNTELLSLDCSGSGIKSLDISNCPKLTSFKCNDGSLNSLNLKNGNNINFTVFNIKRNDGLKCVQVDDPEYSDRYWLSLKDATSVFSNNCYGYTLIPDPNFEDKLIAEGFDKDGKNGKVLTFNISRVAQLNIASSFITDLTGIEGFVNLKILYCPSNQLTNIDLSKNLKLFNVDVSSNKLTNLNIKNNTALTDLKVDSNQLTGLDTSKNLALANFSSAFNQITQLDFSLNSSLKSLNCSNNNLTSLNLKNNNNDILTTLDLRTNPSLSCILVDNKAYSDTNWATKKDASASFNHSTCDVYTLIPDNKFESKLIALGIDSGNIDGKVLTANISAITTLDVSASSITDLRGIENFTSLKELICFENRITSLNLSQNYDLTYLDADKNALTILNLSKNTLLTDLIVSNNNLSSINISNNINLVNFNCASNQLLTIDVSKNTKLVSFNFNGNQLKTLDISKNTALTTLDCGANQFAFLDFSKNTTLINLNCSRNKLEYLNLKNGKNNLLIEPDFKNNPKLTCILVDNASYSDTNWASAKEDIASYNEVTCSILIPDAYFEDKLIRLGIDKDGKNGQIAISSVLGVTSLNVASSSIADLTGIQSFKDLEILNCGGNNLTTLDLSKNTNLKELSMPMNKLTNIDLSKNTGLTNVTCYSNLFTNLDFSSNATLQILSCDRNKITNLNVSKNSLLTYLNCSQNQLTALDVSQNTALVNLDCSTNQLTSLDISKNYSLTWFLCKFNKIEILNVSENLNLKQLICSNNKLKNLDVTKNSALTILECNTNDLESVNAKNGSNKSLLRAYFAYNPNLYCILVDNAAYSYANYTSWSKDTQATYSDTFCDTAFTLIPDSNFEDILIKNEIDTDGKNGKVLTKSIASITFLHIFSSSISDLTGIQDFKNLESLNCEDNNLTSLDVSKNLLLTSLYCGKNQLTNLDVSKNTLLTELLCSQNQLTSLDISNNTALKHLRCDNNQLKDLDITKNKEFGTLYCNSNKLENLNLKNGNNISLYDTNFTLNPNLTCILVDNAIFSSYNWKTSKDNTAVYSEIPCEKAYTLIPDVNFEKKLINLGIDTDGINGKVLTSSIDSLISLNVSSSSISDLTGIQDFTNLESLNCSSNKLSTIDLSKNIKLTSLTIKNNYALNQIDFTANTALISLDCNSTQLSYLDLSKNIFLTTLDCSSNVLRNLDLSKNTKLQTVDCRGNKLAVIDVSKCTSLTSLICYKNDLKNLDISKNPALITLDCSGNQLEFLNLKNGNNRSFSQSNFRVNPNLTCIQVDDAIFSTDNWSNLKDSSAAYNTNCAAYTLIPDSNFEKKLIDLKIDTDGFNGKIETLNIISITNLDLSNSNIFDLTGIEKFTLLTYLDCSNNKITTLDLSNNVLLKTLNSSSNQLTTLDLSKNPNLTIIYLVLNPLTSLNVQNGNNENFVLPSENGKKAAAGLYTSFLQNSKLGCIKVDNAAYANANWSKIKESTTVYSETCTLGLEDSVFNKAAIYPNPTKGQLNIKNVSLEKANVYNSLGQLVKSFTLNSADVNHSINLSGLPKGVYYVYLINQDAASAKKVIIE</sequence>
<comment type="caution">
    <text evidence="6">The sequence shown here is derived from an EMBL/GenBank/DDBJ whole genome shotgun (WGS) entry which is preliminary data.</text>
</comment>
<proteinExistence type="predicted"/>
<dbReference type="SUPFAM" id="SSF52058">
    <property type="entry name" value="L domain-like"/>
    <property type="match status" value="6"/>
</dbReference>
<dbReference type="InterPro" id="IPR026444">
    <property type="entry name" value="Secre_tail"/>
</dbReference>
<evidence type="ECO:0000259" key="5">
    <source>
        <dbReference type="Pfam" id="PF18962"/>
    </source>
</evidence>
<keyword evidence="7" id="KW-1185">Reference proteome</keyword>
<gene>
    <name evidence="6" type="ORF">FLAPXU55_01438</name>
</gene>
<feature type="domain" description="Secretion system C-terminal sorting" evidence="5">
    <location>
        <begin position="1681"/>
        <end position="1751"/>
    </location>
</feature>
<dbReference type="PROSITE" id="PS51450">
    <property type="entry name" value="LRR"/>
    <property type="match status" value="1"/>
</dbReference>
<keyword evidence="3" id="KW-0677">Repeat</keyword>
<dbReference type="EMBL" id="CAIJDE010000034">
    <property type="protein sequence ID" value="CAC9973750.1"/>
    <property type="molecule type" value="Genomic_DNA"/>
</dbReference>
<feature type="chain" id="PRO_5040217783" description="Secretion system C-terminal sorting domain-containing protein" evidence="4">
    <location>
        <begin position="21"/>
        <end position="1752"/>
    </location>
</feature>
<dbReference type="RefSeq" id="WP_180857131.1">
    <property type="nucleotide sequence ID" value="NZ_CAIJDE010000034.1"/>
</dbReference>
<dbReference type="Gene3D" id="3.80.10.10">
    <property type="entry name" value="Ribonuclease Inhibitor"/>
    <property type="match status" value="7"/>
</dbReference>
<dbReference type="Pfam" id="PF18962">
    <property type="entry name" value="Por_Secre_tail"/>
    <property type="match status" value="1"/>
</dbReference>
<evidence type="ECO:0000313" key="7">
    <source>
        <dbReference type="Proteomes" id="UP000533639"/>
    </source>
</evidence>
<keyword evidence="2 4" id="KW-0732">Signal</keyword>
<dbReference type="PANTHER" id="PTHR47566">
    <property type="match status" value="1"/>
</dbReference>